<evidence type="ECO:0000313" key="4">
    <source>
        <dbReference type="Proteomes" id="UP000734854"/>
    </source>
</evidence>
<dbReference type="Pfam" id="PF01535">
    <property type="entry name" value="PPR"/>
    <property type="match status" value="2"/>
</dbReference>
<protein>
    <recommendedName>
        <fullName evidence="5">Pentatricopeptide repeat-containing protein</fullName>
    </recommendedName>
</protein>
<dbReference type="InterPro" id="IPR011990">
    <property type="entry name" value="TPR-like_helical_dom_sf"/>
</dbReference>
<evidence type="ECO:0008006" key="5">
    <source>
        <dbReference type="Google" id="ProtNLM"/>
    </source>
</evidence>
<proteinExistence type="predicted"/>
<reference evidence="3 4" key="1">
    <citation type="submission" date="2020-08" db="EMBL/GenBank/DDBJ databases">
        <title>Plant Genome Project.</title>
        <authorList>
            <person name="Zhang R.-G."/>
        </authorList>
    </citation>
    <scope>NUCLEOTIDE SEQUENCE [LARGE SCALE GENOMIC DNA]</scope>
    <source>
        <tissue evidence="3">Rhizome</tissue>
    </source>
</reference>
<dbReference type="NCBIfam" id="TIGR00756">
    <property type="entry name" value="PPR"/>
    <property type="match status" value="1"/>
</dbReference>
<comment type="caution">
    <text evidence="3">The sequence shown here is derived from an EMBL/GenBank/DDBJ whole genome shotgun (WGS) entry which is preliminary data.</text>
</comment>
<sequence>MMADARRLFDEMPERNIVSWSILIHGYVRCGYPKQTLELFQRMLVEGVRTDQVRAVGVISACLQLGALDQGRWIHSYMKKNSRLLDVVMETALVEMYTRCGDLQHARLMFNRMPKRSFWVKTCRTASKRFHNKISLTSSSDQGIRCSPLSSKALNCSAGRRDSKTPIAATKSSIVSFQSIFHWSNGIVIGKKQ</sequence>
<dbReference type="Gene3D" id="1.25.40.10">
    <property type="entry name" value="Tetratricopeptide repeat domain"/>
    <property type="match status" value="2"/>
</dbReference>
<dbReference type="InterPro" id="IPR002885">
    <property type="entry name" value="PPR_rpt"/>
</dbReference>
<evidence type="ECO:0000313" key="3">
    <source>
        <dbReference type="EMBL" id="KAG6510101.1"/>
    </source>
</evidence>
<accession>A0A8J5L9M9</accession>
<dbReference type="PANTHER" id="PTHR47926">
    <property type="entry name" value="PENTATRICOPEPTIDE REPEAT-CONTAINING PROTEIN"/>
    <property type="match status" value="1"/>
</dbReference>
<dbReference type="PANTHER" id="PTHR47926:SF499">
    <property type="entry name" value="PENTATRICOPEPTIDE REPEAT-CONTAINING PROTEIN"/>
    <property type="match status" value="1"/>
</dbReference>
<feature type="repeat" description="PPR" evidence="2">
    <location>
        <begin position="16"/>
        <end position="50"/>
    </location>
</feature>
<evidence type="ECO:0000256" key="1">
    <source>
        <dbReference type="ARBA" id="ARBA00022737"/>
    </source>
</evidence>
<evidence type="ECO:0000256" key="2">
    <source>
        <dbReference type="PROSITE-ProRule" id="PRU00708"/>
    </source>
</evidence>
<dbReference type="GO" id="GO:0003723">
    <property type="term" value="F:RNA binding"/>
    <property type="evidence" value="ECO:0007669"/>
    <property type="project" value="InterPro"/>
</dbReference>
<dbReference type="EMBL" id="JACMSC010000008">
    <property type="protein sequence ID" value="KAG6510101.1"/>
    <property type="molecule type" value="Genomic_DNA"/>
</dbReference>
<dbReference type="InterPro" id="IPR046960">
    <property type="entry name" value="PPR_At4g14850-like_plant"/>
</dbReference>
<dbReference type="PROSITE" id="PS51375">
    <property type="entry name" value="PPR"/>
    <property type="match status" value="1"/>
</dbReference>
<keyword evidence="1" id="KW-0677">Repeat</keyword>
<dbReference type="GO" id="GO:0009451">
    <property type="term" value="P:RNA modification"/>
    <property type="evidence" value="ECO:0007669"/>
    <property type="project" value="InterPro"/>
</dbReference>
<dbReference type="Proteomes" id="UP000734854">
    <property type="component" value="Unassembled WGS sequence"/>
</dbReference>
<keyword evidence="4" id="KW-1185">Reference proteome</keyword>
<name>A0A8J5L9M9_ZINOF</name>
<gene>
    <name evidence="3" type="ORF">ZIOFF_028109</name>
</gene>
<dbReference type="AlphaFoldDB" id="A0A8J5L9M9"/>
<organism evidence="3 4">
    <name type="scientific">Zingiber officinale</name>
    <name type="common">Ginger</name>
    <name type="synonym">Amomum zingiber</name>
    <dbReference type="NCBI Taxonomy" id="94328"/>
    <lineage>
        <taxon>Eukaryota</taxon>
        <taxon>Viridiplantae</taxon>
        <taxon>Streptophyta</taxon>
        <taxon>Embryophyta</taxon>
        <taxon>Tracheophyta</taxon>
        <taxon>Spermatophyta</taxon>
        <taxon>Magnoliopsida</taxon>
        <taxon>Liliopsida</taxon>
        <taxon>Zingiberales</taxon>
        <taxon>Zingiberaceae</taxon>
        <taxon>Zingiber</taxon>
    </lineage>
</organism>